<dbReference type="InterPro" id="IPR037119">
    <property type="entry name" value="Haem_oxidase_HugZ-like_sf"/>
</dbReference>
<keyword evidence="3" id="KW-1185">Reference proteome</keyword>
<dbReference type="AlphaFoldDB" id="A0AAD4DEU0"/>
<organism evidence="2 3">
    <name type="scientific">Linnemannia exigua</name>
    <dbReference type="NCBI Taxonomy" id="604196"/>
    <lineage>
        <taxon>Eukaryota</taxon>
        <taxon>Fungi</taxon>
        <taxon>Fungi incertae sedis</taxon>
        <taxon>Mucoromycota</taxon>
        <taxon>Mortierellomycotina</taxon>
        <taxon>Mortierellomycetes</taxon>
        <taxon>Mortierellales</taxon>
        <taxon>Mortierellaceae</taxon>
        <taxon>Linnemannia</taxon>
    </lineage>
</organism>
<name>A0AAD4DEU0_9FUNG</name>
<keyword evidence="1" id="KW-0812">Transmembrane</keyword>
<feature type="transmembrane region" description="Helical" evidence="1">
    <location>
        <begin position="209"/>
        <end position="232"/>
    </location>
</feature>
<dbReference type="Gene3D" id="3.20.180.10">
    <property type="entry name" value="PNP-oxidase-like"/>
    <property type="match status" value="1"/>
</dbReference>
<evidence type="ECO:0000313" key="3">
    <source>
        <dbReference type="Proteomes" id="UP001194580"/>
    </source>
</evidence>
<dbReference type="Proteomes" id="UP001194580">
    <property type="component" value="Unassembled WGS sequence"/>
</dbReference>
<accession>A0AAD4DEU0</accession>
<dbReference type="EMBL" id="JAAAIL010000427">
    <property type="protein sequence ID" value="KAG0275881.1"/>
    <property type="molecule type" value="Genomic_DNA"/>
</dbReference>
<evidence type="ECO:0000313" key="2">
    <source>
        <dbReference type="EMBL" id="KAG0275881.1"/>
    </source>
</evidence>
<gene>
    <name evidence="2" type="ORF">BGZ95_008259</name>
</gene>
<keyword evidence="1" id="KW-1133">Transmembrane helix</keyword>
<reference evidence="2" key="1">
    <citation type="journal article" date="2020" name="Fungal Divers.">
        <title>Resolving the Mortierellaceae phylogeny through synthesis of multi-gene phylogenetics and phylogenomics.</title>
        <authorList>
            <person name="Vandepol N."/>
            <person name="Liber J."/>
            <person name="Desiro A."/>
            <person name="Na H."/>
            <person name="Kennedy M."/>
            <person name="Barry K."/>
            <person name="Grigoriev I.V."/>
            <person name="Miller A.N."/>
            <person name="O'Donnell K."/>
            <person name="Stajich J.E."/>
            <person name="Bonito G."/>
        </authorList>
    </citation>
    <scope>NUCLEOTIDE SEQUENCE</scope>
    <source>
        <strain evidence="2">NRRL 28262</strain>
    </source>
</reference>
<evidence type="ECO:0008006" key="4">
    <source>
        <dbReference type="Google" id="ProtNLM"/>
    </source>
</evidence>
<feature type="transmembrane region" description="Helical" evidence="1">
    <location>
        <begin position="134"/>
        <end position="153"/>
    </location>
</feature>
<keyword evidence="1" id="KW-0472">Membrane</keyword>
<protein>
    <recommendedName>
        <fullName evidence="4">DUF2470 domain-containing protein</fullName>
    </recommendedName>
</protein>
<sequence length="263" mass="30072">MTQPLADVDVIAPHSDSLCQEFNQDHSTTVLNMARFFIGSKDATTINTSTKEVHVVSARVVQVRQDGLLLEGQTIRGQHFKLSVAFSGGSIKSLAMAKESFLKLGRMADHGLLRTSPRPIPGQPTGLGIYWPRWTPFLITLAASVSSFFYIYFFPDTKIPPFQWTKNFFGYDTVKSCVYFAVFLHAFQTSTAIYLMRRVSAYKFSWKQMAIWMGCVQFMGIGSMLKLLPIVYESRFVEQENLRIEREEAYYLEECAEEYEIEE</sequence>
<evidence type="ECO:0000256" key="1">
    <source>
        <dbReference type="SAM" id="Phobius"/>
    </source>
</evidence>
<proteinExistence type="predicted"/>
<feature type="transmembrane region" description="Helical" evidence="1">
    <location>
        <begin position="173"/>
        <end position="197"/>
    </location>
</feature>
<comment type="caution">
    <text evidence="2">The sequence shown here is derived from an EMBL/GenBank/DDBJ whole genome shotgun (WGS) entry which is preliminary data.</text>
</comment>